<sequence length="127" mass="15082">METLSLLCFTCRREKSEVKNKYLFAGGKKSRLNNIKEKHFAASNTEITPCRHKYASSIFSEIKINKLRFNVLCCHITCFMFGPHSIFDCRLQMRTEKSHKFYELDERYGIEFWAFQEKVIKRDPIAN</sequence>
<dbReference type="EMBL" id="CVRI01000054">
    <property type="protein sequence ID" value="CRL00494.1"/>
    <property type="molecule type" value="Genomic_DNA"/>
</dbReference>
<evidence type="ECO:0000313" key="1">
    <source>
        <dbReference type="EMBL" id="CRL00494.1"/>
    </source>
</evidence>
<name>A0A1J1IN23_9DIPT</name>
<gene>
    <name evidence="1" type="ORF">CLUMA_CG013755</name>
</gene>
<protein>
    <submittedName>
        <fullName evidence="1">CLUMA_CG013755, isoform A</fullName>
    </submittedName>
</protein>
<dbReference type="Proteomes" id="UP000183832">
    <property type="component" value="Unassembled WGS sequence"/>
</dbReference>
<keyword evidence="2" id="KW-1185">Reference proteome</keyword>
<evidence type="ECO:0000313" key="2">
    <source>
        <dbReference type="Proteomes" id="UP000183832"/>
    </source>
</evidence>
<accession>A0A1J1IN23</accession>
<proteinExistence type="predicted"/>
<organism evidence="1 2">
    <name type="scientific">Clunio marinus</name>
    <dbReference type="NCBI Taxonomy" id="568069"/>
    <lineage>
        <taxon>Eukaryota</taxon>
        <taxon>Metazoa</taxon>
        <taxon>Ecdysozoa</taxon>
        <taxon>Arthropoda</taxon>
        <taxon>Hexapoda</taxon>
        <taxon>Insecta</taxon>
        <taxon>Pterygota</taxon>
        <taxon>Neoptera</taxon>
        <taxon>Endopterygota</taxon>
        <taxon>Diptera</taxon>
        <taxon>Nematocera</taxon>
        <taxon>Chironomoidea</taxon>
        <taxon>Chironomidae</taxon>
        <taxon>Clunio</taxon>
    </lineage>
</organism>
<reference evidence="1 2" key="1">
    <citation type="submission" date="2015-04" db="EMBL/GenBank/DDBJ databases">
        <authorList>
            <person name="Syromyatnikov M.Y."/>
            <person name="Popov V.N."/>
        </authorList>
    </citation>
    <scope>NUCLEOTIDE SEQUENCE [LARGE SCALE GENOMIC DNA]</scope>
</reference>
<dbReference type="AlphaFoldDB" id="A0A1J1IN23"/>